<comment type="caution">
    <text evidence="1">The sequence shown here is derived from an EMBL/GenBank/DDBJ whole genome shotgun (WGS) entry which is preliminary data.</text>
</comment>
<accession>A0ABR8XHG0</accession>
<name>A0ABR8XHG0_9BACL</name>
<reference evidence="1 2" key="1">
    <citation type="submission" date="2020-08" db="EMBL/GenBank/DDBJ databases">
        <title>A Genomic Blueprint of the Chicken Gut Microbiome.</title>
        <authorList>
            <person name="Gilroy R."/>
            <person name="Ravi A."/>
            <person name="Getino M."/>
            <person name="Pursley I."/>
            <person name="Horton D.L."/>
            <person name="Alikhan N.-F."/>
            <person name="Baker D."/>
            <person name="Gharbi K."/>
            <person name="Hall N."/>
            <person name="Watson M."/>
            <person name="Adriaenssens E.M."/>
            <person name="Foster-Nyarko E."/>
            <person name="Jarju S."/>
            <person name="Secka A."/>
            <person name="Antonio M."/>
            <person name="Oren A."/>
            <person name="Chaudhuri R."/>
            <person name="La Ragione R.M."/>
            <person name="Hildebrand F."/>
            <person name="Pallen M.J."/>
        </authorList>
    </citation>
    <scope>NUCLEOTIDE SEQUENCE [LARGE SCALE GENOMIC DNA]</scope>
    <source>
        <strain evidence="1 2">Re31</strain>
    </source>
</reference>
<dbReference type="EMBL" id="JACSQA010000048">
    <property type="protein sequence ID" value="MBD8028609.1"/>
    <property type="molecule type" value="Genomic_DNA"/>
</dbReference>
<evidence type="ECO:0000313" key="1">
    <source>
        <dbReference type="EMBL" id="MBD8028609.1"/>
    </source>
</evidence>
<proteinExistence type="predicted"/>
<gene>
    <name evidence="1" type="ORF">H9636_18400</name>
</gene>
<dbReference type="InterPro" id="IPR046237">
    <property type="entry name" value="DUF6270"/>
</dbReference>
<organism evidence="1 2">
    <name type="scientific">Ureibacillus galli</name>
    <dbReference type="NCBI Taxonomy" id="2762222"/>
    <lineage>
        <taxon>Bacteria</taxon>
        <taxon>Bacillati</taxon>
        <taxon>Bacillota</taxon>
        <taxon>Bacilli</taxon>
        <taxon>Bacillales</taxon>
        <taxon>Caryophanaceae</taxon>
        <taxon>Ureibacillus</taxon>
    </lineage>
</organism>
<keyword evidence="2" id="KW-1185">Reference proteome</keyword>
<dbReference type="Proteomes" id="UP000640930">
    <property type="component" value="Unassembled WGS sequence"/>
</dbReference>
<evidence type="ECO:0000313" key="2">
    <source>
        <dbReference type="Proteomes" id="UP000640930"/>
    </source>
</evidence>
<sequence length="241" mass="28807">MTTIDILGSCVTRDAFAFVEHNFELSSYHPRSSLISIYSSPIHIKKEGIDLKSEYQQRLVYMDMTKSFYKHIKETIADILIIDFMDERLGVLKTNNTYITHSDELKLSKLKLLLDYEIMEFNDEYLEMWEISALKFTHDIKKRPFKKIILHKAFYMDTYINKDGEKVLFTDSETVKRIESRNILLNHMYQFIERNLQNITVIEPHGFSANENHKWGLTPFHYEQSYYQYFIDQLKQISKEL</sequence>
<protein>
    <submittedName>
        <fullName evidence="1">Uncharacterized protein</fullName>
    </submittedName>
</protein>
<dbReference type="RefSeq" id="WP_191709002.1">
    <property type="nucleotide sequence ID" value="NZ_JACSQA010000048.1"/>
</dbReference>
<dbReference type="Pfam" id="PF19786">
    <property type="entry name" value="DUF6270"/>
    <property type="match status" value="1"/>
</dbReference>